<dbReference type="Pfam" id="PF25023">
    <property type="entry name" value="TEN_YD-shell"/>
    <property type="match status" value="2"/>
</dbReference>
<keyword evidence="7" id="KW-1185">Reference proteome</keyword>
<dbReference type="RefSeq" id="WP_149851746.1">
    <property type="nucleotide sequence ID" value="NZ_VUOB01000041.1"/>
</dbReference>
<dbReference type="InterPro" id="IPR031325">
    <property type="entry name" value="RHS_repeat"/>
</dbReference>
<dbReference type="PANTHER" id="PTHR32305">
    <property type="match status" value="1"/>
</dbReference>
<feature type="domain" description="Teneurin-like YD-shell" evidence="5">
    <location>
        <begin position="2341"/>
        <end position="2602"/>
    </location>
</feature>
<feature type="compositionally biased region" description="Polar residues" evidence="2">
    <location>
        <begin position="153"/>
        <end position="173"/>
    </location>
</feature>
<feature type="region of interest" description="Disordered" evidence="2">
    <location>
        <begin position="2691"/>
        <end position="2809"/>
    </location>
</feature>
<feature type="compositionally biased region" description="Polar residues" evidence="2">
    <location>
        <begin position="2793"/>
        <end position="2802"/>
    </location>
</feature>
<feature type="compositionally biased region" description="Polar residues" evidence="2">
    <location>
        <begin position="53"/>
        <end position="69"/>
    </location>
</feature>
<dbReference type="Pfam" id="PF05593">
    <property type="entry name" value="RHS_repeat"/>
    <property type="match status" value="4"/>
</dbReference>
<keyword evidence="3" id="KW-0732">Signal</keyword>
<feature type="region of interest" description="Disordered" evidence="2">
    <location>
        <begin position="2046"/>
        <end position="2065"/>
    </location>
</feature>
<feature type="chain" id="PRO_5038404131" evidence="3">
    <location>
        <begin position="28"/>
        <end position="2964"/>
    </location>
</feature>
<feature type="compositionally biased region" description="Polar residues" evidence="2">
    <location>
        <begin position="1935"/>
        <end position="1947"/>
    </location>
</feature>
<feature type="region of interest" description="Disordered" evidence="2">
    <location>
        <begin position="1935"/>
        <end position="1963"/>
    </location>
</feature>
<feature type="region of interest" description="Disordered" evidence="2">
    <location>
        <begin position="1712"/>
        <end position="1737"/>
    </location>
</feature>
<dbReference type="InterPro" id="IPR050708">
    <property type="entry name" value="T6SS_VgrG/RHS"/>
</dbReference>
<dbReference type="Proteomes" id="UP000323454">
    <property type="component" value="Unassembled WGS sequence"/>
</dbReference>
<evidence type="ECO:0000256" key="1">
    <source>
        <dbReference type="ARBA" id="ARBA00022737"/>
    </source>
</evidence>
<feature type="region of interest" description="Disordered" evidence="2">
    <location>
        <begin position="41"/>
        <end position="180"/>
    </location>
</feature>
<dbReference type="InterPro" id="IPR006530">
    <property type="entry name" value="YD"/>
</dbReference>
<accession>A0A5B2X5U1</accession>
<dbReference type="InterPro" id="IPR056823">
    <property type="entry name" value="TEN-like_YD-shell"/>
</dbReference>
<feature type="region of interest" description="Disordered" evidence="2">
    <location>
        <begin position="1354"/>
        <end position="1377"/>
    </location>
</feature>
<reference evidence="6 7" key="2">
    <citation type="submission" date="2019-09" db="EMBL/GenBank/DDBJ databases">
        <authorList>
            <person name="Jin C."/>
        </authorList>
    </citation>
    <scope>NUCLEOTIDE SEQUENCE [LARGE SCALE GENOMIC DNA]</scope>
    <source>
        <strain evidence="6 7">AN110305</strain>
    </source>
</reference>
<dbReference type="Gene3D" id="2.60.120.200">
    <property type="match status" value="1"/>
</dbReference>
<gene>
    <name evidence="6" type="ORF">F0L68_23240</name>
</gene>
<dbReference type="Gene3D" id="2.180.10.10">
    <property type="entry name" value="RHS repeat-associated core"/>
    <property type="match status" value="4"/>
</dbReference>
<keyword evidence="1" id="KW-0677">Repeat</keyword>
<organism evidence="6 7">
    <name type="scientific">Solihabitans fulvus</name>
    <dbReference type="NCBI Taxonomy" id="1892852"/>
    <lineage>
        <taxon>Bacteria</taxon>
        <taxon>Bacillati</taxon>
        <taxon>Actinomycetota</taxon>
        <taxon>Actinomycetes</taxon>
        <taxon>Pseudonocardiales</taxon>
        <taxon>Pseudonocardiaceae</taxon>
        <taxon>Solihabitans</taxon>
    </lineage>
</organism>
<evidence type="ECO:0000259" key="4">
    <source>
        <dbReference type="Pfam" id="PF20148"/>
    </source>
</evidence>
<reference evidence="6 7" key="1">
    <citation type="submission" date="2019-09" db="EMBL/GenBank/DDBJ databases">
        <title>Goodfellowia gen. nov., a new genus of the Pseudonocardineae related to Actinoalloteichus, containing Goodfellowia coeruleoviolacea gen. nov., comb. nov. gen. nov., comb. nov.</title>
        <authorList>
            <person name="Labeda D."/>
        </authorList>
    </citation>
    <scope>NUCLEOTIDE SEQUENCE [LARGE SCALE GENOMIC DNA]</scope>
    <source>
        <strain evidence="6 7">AN110305</strain>
    </source>
</reference>
<evidence type="ECO:0000256" key="2">
    <source>
        <dbReference type="SAM" id="MobiDB-lite"/>
    </source>
</evidence>
<evidence type="ECO:0000259" key="5">
    <source>
        <dbReference type="Pfam" id="PF25023"/>
    </source>
</evidence>
<dbReference type="OrthoDB" id="4981820at2"/>
<dbReference type="NCBIfam" id="NF033679">
    <property type="entry name" value="DNRLRE_dom"/>
    <property type="match status" value="1"/>
</dbReference>
<feature type="region of interest" description="Disordered" evidence="2">
    <location>
        <begin position="753"/>
        <end position="772"/>
    </location>
</feature>
<dbReference type="NCBIfam" id="TIGR01643">
    <property type="entry name" value="YD_repeat_2x"/>
    <property type="match status" value="8"/>
</dbReference>
<sequence length="2964" mass="314892">MSRVRGSRAARKWPVAAIALIITITLAASSADQFSVGGGAGALPAGAERTAPEQRTGSATRPDQASGDTEATLGSPERRTARPAGAVPDHAAEHRPVAQPDADPKKHVTPAVTQRSDRPAIDQKAVERPQDRTANTETFDNPDGSRTLRVHAGQNSVRRPDGSWQQADQQLTKDPSGRYQPKAGPVAVSFAPTSGDAALVRLAFDATHAISYSMRDAADVPAKTAGVAAGYPGVRPGVDLRLTATNSGAKEELVLASPAAPNSYAFTVRTTGLEPKPNAAGGIDLVDAGTIVGTIPAGYLAESKIDQRSGLPARSNGVRYALDRVDASTWTLRVDLDTAWLRDPARVFPVTLDPSVDRFNADTDDTYVQTSHGTRDQSADPELAVGSYDGGSDIARAYLHFGNALNSLRNQYIVGATLDLDNIYSYSCQARPVTVFEVTEPWSGGLRFPGPAVGQALSTKAFAHGYDKDPACAAPGWEGLPLDPDLMTRWAHGTALQNGLSVRATDETDKLGWKRFASANTPNQPYLDVRYSPEGASYQVTDVLLPTNTRAGRLTAKVTNLGSSTWSQGGGSQFGYIVKQGDTVVRTANGWRADVAPMQTGVFDVPIDPLAPGDYQVYLTMFTADGQDFASVHGVPYGLMSLKVSNVAPTSNLQQPGAGATVESVTPTLYAEGMDPDNWPGKGLTYKFRVCTDAALTSGCQESDWTAQSWVPAPLSWSKTYYWGVKVYDTVDPTPFWVGAGQLSFTTRVPQPQITSHLAGSPDSAHGPGLDPGIGNYSTSATDVSVPTVGPDLTIARTYNSLDPRRDTAFGLGWASRLDMRLAEDGDGSGNVVVTYPSGRQTRFGRNPDKSFAPPVGVAADLVYDERTGVYTLRDTSGGQWAFDLRGRLVTITDPGGLTEHLDYTGDHATRITNDVSGRYLTLAWQGAHVATVQTQAPDANSQPLTWTYTNDGDRLTKVCQPGASPNCTTYNYTSGSHYRSTVLDDNPRAYWRFGETNGDTMVNVTARKDGADAGKQHGVVLGGAGALGGTADRAGTFDGNSSYVTLPDNLTTATMSLSAELWFKTTSHGTLLSYADQSFPTGSPSRSTPVLYVGTDGLLYGGFSLRDNGGPRQITGPQVNDGKWHHAVLSAAIDTQVLYLDGAAVGAQLKGFVDHRQQGKLTVGAGRTAGWPATNGGDFYFEGAIDEVALYLHPLGPLAAKQHFASGQAIDELTNIVLPQDNRQFAALTYDDANDRVRSLVDHQGRTWTMDPPTVQDSFRTAVLHGPSSYRDWGYTFDIDNGGRLVSQIHDGKARKYEYNTAGFASATVDELGHRVEQTTDARGNVLSKTTCRAKNSCNTSYFSYVSSANPLDPRRDKLASTSDARSAGPDDTTYRTTFDYDTAGRLLRTTSPTPAGLTAQPVATLGYATGGEDAVDGGKVPAGLLIRSTGRRGQVTSLAYRANGDLAELVSPTNLHVRYGYDVIGRQRTVTLANGGGTAFGTTSYEYTPLSQLAKVTGPAIANPITGLTHASVATYRYDGNGNTLETTVGDTLPATAGGDQARTTTMTYDAQDRLVGTSFPDGGKETRSYLDDGLTRSVTDVNGTAWTSQFDEDGRLLGRSAGGNGVDPQVPGSTSLALEFLGYDQAGRLATVKDAMGRQTTYAYYDDGLLASATRNGYQSPSGPRDVLLEQRSYDPAGNPTERITAGGRKTSQTFDAAGFLTSSTFDPSGLNRSTAYQRDADGNQTRVERRGAADPSRVEAANYTYGPTNLLLREDAFLDVSTALSTTVTRDERGLVQTATDRRQLTTSFGYDASGALQSTVHPPVDVWQGGVRTAGVARTETLGHNAFGETTQAMDGNGGVTATAYDSMGRVSSGTLPGYTPPGGQPITATTRVDYDHAGNAVKTTDPLGRVTVRTYDPYGRVLTTTLPQVGDSPSVLTYRFDRAGELASQVDQSGAETQSTYDELGRRLTSTSADRSSGSTVYYTTTATYDDAGDLLSTKSPLGAVSSRTYNVAGEAITSTDPTNRAVTTAYDIVGRPASVTDPTGLVTTTGYDLLGRQTRTAQSVGGKEQRASTIGYDSNGNVASTTSAQGRVTTYGYDALNHLAGQTEQVDANKSITTSFGYDKVGNRSRFVDGNGHATDYSYNSWGMPESVVEAATATAPNPADRTWTTSYAAAGQVALLVKPGGVTRSREYDAQSRLTVEHGSGAESATPDRTLGYDAVGRLNRAGGPGGDTTYRYDDRGNLLESKGPGGNATYGYNGDGMLTSRTDATGATTFGYDAAGRLSSVIDPLSGRTVDYGYDAAGRVATIADRAVAQRVGRNLSYDALGRLSSDQVQQVVDPSTPPRVLVGNDYGYDLDDKLTSKKTTGTAGVAANAYGYDGVGRLTSWTDGSGKVTTYGWDDAGNRTAEGGTTYSYDERNRLQSGGGAAYTYTARGTVASVTQNGATRKQSFDAFDRLTADGAAQYAYDALDRVATRNGSAFTYAGTSNQPVSDGVRLISRLPDGSALSDKAVSNTGKGKLLYADRHGDVVARYSSSFVDGQRGFDPFGKVTSSSGDASPLGYQGGWTDADTGSVNMSARWYAPSSGQFTSRDDWTLNQTPSAAGNRYAYGNNDPLGFVDPSGHNPLCSLAGHIIGGVAGSFLGPWGMIGGGLLGGAVGDVLCADPVAVDTQPRTGPSNDNGFDDTVPIGKCKYYANGCNWSHGDPTTGDDPPSDDTPVAPPIGPWVGPGHRAPRPSMQAPKPPPPPAWLINARTYLAPPREGTTVEPRLPDYRVDPSDDHVTNKNGEYTKEDTKVSEADRETHTDTSAPTNDTGSRPDDRCLVPRVGGCQFPDDGRDLVYFYTAQSHEDANRLRNGGAPWPTDPERAQFGPGVYSWDNQKDALTYQQGLRKRGIETEIVEFAIDRSSLNRLRQIHVSDMSPDEAEKFMDRHSSMWGAGEPHGYDYITRPTSSEKGYGAEHYFSAAAYPLLHFKLGG</sequence>
<feature type="domain" description="DUF6531" evidence="4">
    <location>
        <begin position="772"/>
        <end position="844"/>
    </location>
</feature>
<feature type="compositionally biased region" description="Basic and acidic residues" evidence="2">
    <location>
        <begin position="1722"/>
        <end position="1736"/>
    </location>
</feature>
<dbReference type="Pfam" id="PF20148">
    <property type="entry name" value="DUF6531"/>
    <property type="match status" value="1"/>
</dbReference>
<feature type="signal peptide" evidence="3">
    <location>
        <begin position="1"/>
        <end position="27"/>
    </location>
</feature>
<protein>
    <submittedName>
        <fullName evidence="6">DNRLRE domain-containing protein</fullName>
    </submittedName>
</protein>
<dbReference type="InterPro" id="IPR022385">
    <property type="entry name" value="Rhs_assc_core"/>
</dbReference>
<feature type="compositionally biased region" description="Basic and acidic residues" evidence="2">
    <location>
        <begin position="90"/>
        <end position="106"/>
    </location>
</feature>
<dbReference type="InterPro" id="IPR045351">
    <property type="entry name" value="DUF6531"/>
</dbReference>
<dbReference type="InterPro" id="IPR013320">
    <property type="entry name" value="ConA-like_dom_sf"/>
</dbReference>
<evidence type="ECO:0000313" key="6">
    <source>
        <dbReference type="EMBL" id="KAA2258748.1"/>
    </source>
</evidence>
<dbReference type="EMBL" id="VUOB01000041">
    <property type="protein sequence ID" value="KAA2258748.1"/>
    <property type="molecule type" value="Genomic_DNA"/>
</dbReference>
<evidence type="ECO:0000256" key="3">
    <source>
        <dbReference type="SAM" id="SignalP"/>
    </source>
</evidence>
<dbReference type="SUPFAM" id="SSF49899">
    <property type="entry name" value="Concanavalin A-like lectins/glucanases"/>
    <property type="match status" value="1"/>
</dbReference>
<dbReference type="NCBIfam" id="TIGR03696">
    <property type="entry name" value="Rhs_assc_core"/>
    <property type="match status" value="1"/>
</dbReference>
<proteinExistence type="predicted"/>
<feature type="compositionally biased region" description="Basic and acidic residues" evidence="2">
    <location>
        <begin position="115"/>
        <end position="131"/>
    </location>
</feature>
<feature type="compositionally biased region" description="Basic and acidic residues" evidence="2">
    <location>
        <begin position="2756"/>
        <end position="2792"/>
    </location>
</feature>
<dbReference type="Pfam" id="PF13385">
    <property type="entry name" value="Laminin_G_3"/>
    <property type="match status" value="1"/>
</dbReference>
<name>A0A5B2X5U1_9PSEU</name>
<comment type="caution">
    <text evidence="6">The sequence shown here is derived from an EMBL/GenBank/DDBJ whole genome shotgun (WGS) entry which is preliminary data.</text>
</comment>
<dbReference type="PANTHER" id="PTHR32305:SF15">
    <property type="entry name" value="PROTEIN RHSA-RELATED"/>
    <property type="match status" value="1"/>
</dbReference>
<feature type="domain" description="Teneurin-like YD-shell" evidence="5">
    <location>
        <begin position="2050"/>
        <end position="2249"/>
    </location>
</feature>
<evidence type="ECO:0000313" key="7">
    <source>
        <dbReference type="Proteomes" id="UP000323454"/>
    </source>
</evidence>